<dbReference type="Proteomes" id="UP000054359">
    <property type="component" value="Unassembled WGS sequence"/>
</dbReference>
<dbReference type="EMBL" id="KK117593">
    <property type="protein sequence ID" value="KFM70893.1"/>
    <property type="molecule type" value="Genomic_DNA"/>
</dbReference>
<protein>
    <submittedName>
        <fullName evidence="1">Uncharacterized protein</fullName>
    </submittedName>
</protein>
<dbReference type="AlphaFoldDB" id="A0A087U0K4"/>
<organism evidence="1 2">
    <name type="scientific">Stegodyphus mimosarum</name>
    <name type="common">African social velvet spider</name>
    <dbReference type="NCBI Taxonomy" id="407821"/>
    <lineage>
        <taxon>Eukaryota</taxon>
        <taxon>Metazoa</taxon>
        <taxon>Ecdysozoa</taxon>
        <taxon>Arthropoda</taxon>
        <taxon>Chelicerata</taxon>
        <taxon>Arachnida</taxon>
        <taxon>Araneae</taxon>
        <taxon>Araneomorphae</taxon>
        <taxon>Entelegynae</taxon>
        <taxon>Eresoidea</taxon>
        <taxon>Eresidae</taxon>
        <taxon>Stegodyphus</taxon>
    </lineage>
</organism>
<reference evidence="1 2" key="1">
    <citation type="submission" date="2013-11" db="EMBL/GenBank/DDBJ databases">
        <title>Genome sequencing of Stegodyphus mimosarum.</title>
        <authorList>
            <person name="Bechsgaard J."/>
        </authorList>
    </citation>
    <scope>NUCLEOTIDE SEQUENCE [LARGE SCALE GENOMIC DNA]</scope>
</reference>
<gene>
    <name evidence="1" type="ORF">X975_22458</name>
</gene>
<feature type="non-terminal residue" evidence="1">
    <location>
        <position position="54"/>
    </location>
</feature>
<evidence type="ECO:0000313" key="1">
    <source>
        <dbReference type="EMBL" id="KFM70893.1"/>
    </source>
</evidence>
<accession>A0A087U0K4</accession>
<evidence type="ECO:0000313" key="2">
    <source>
        <dbReference type="Proteomes" id="UP000054359"/>
    </source>
</evidence>
<sequence>MARCLTFTSKKLGCKEIAEMGIAVEGNESESSGSENEVNHILDMLGYGNIHEVV</sequence>
<proteinExistence type="predicted"/>
<name>A0A087U0K4_STEMI</name>
<keyword evidence="2" id="KW-1185">Reference proteome</keyword>